<dbReference type="Pfam" id="PF07690">
    <property type="entry name" value="MFS_1"/>
    <property type="match status" value="1"/>
</dbReference>
<evidence type="ECO:0000256" key="1">
    <source>
        <dbReference type="ARBA" id="ARBA00004141"/>
    </source>
</evidence>
<dbReference type="Proteomes" id="UP000030752">
    <property type="component" value="Unassembled WGS sequence"/>
</dbReference>
<evidence type="ECO:0000259" key="5">
    <source>
        <dbReference type="PROSITE" id="PS50850"/>
    </source>
</evidence>
<feature type="transmembrane region" description="Helical" evidence="4">
    <location>
        <begin position="172"/>
        <end position="190"/>
    </location>
</feature>
<keyword evidence="4" id="KW-0812">Transmembrane</keyword>
<keyword evidence="4" id="KW-0472">Membrane</keyword>
<accession>W2RVW5</accession>
<proteinExistence type="inferred from homology"/>
<gene>
    <name evidence="6" type="ORF">HMPREF1541_06114</name>
</gene>
<comment type="similarity">
    <text evidence="2">Belongs to the major facilitator superfamily. Monocarboxylate porter (TC 2.A.1.13) family.</text>
</comment>
<dbReference type="GeneID" id="19973453"/>
<organism evidence="6 7">
    <name type="scientific">Cyphellophora europaea (strain CBS 101466)</name>
    <name type="common">Phialophora europaea</name>
    <dbReference type="NCBI Taxonomy" id="1220924"/>
    <lineage>
        <taxon>Eukaryota</taxon>
        <taxon>Fungi</taxon>
        <taxon>Dikarya</taxon>
        <taxon>Ascomycota</taxon>
        <taxon>Pezizomycotina</taxon>
        <taxon>Eurotiomycetes</taxon>
        <taxon>Chaetothyriomycetidae</taxon>
        <taxon>Chaetothyriales</taxon>
        <taxon>Cyphellophoraceae</taxon>
        <taxon>Cyphellophora</taxon>
    </lineage>
</organism>
<dbReference type="InParanoid" id="W2RVW5"/>
<dbReference type="eggNOG" id="KOG2504">
    <property type="taxonomic scope" value="Eukaryota"/>
</dbReference>
<feature type="region of interest" description="Disordered" evidence="3">
    <location>
        <begin position="1"/>
        <end position="33"/>
    </location>
</feature>
<feature type="transmembrane region" description="Helical" evidence="4">
    <location>
        <begin position="334"/>
        <end position="353"/>
    </location>
</feature>
<name>W2RVW5_CYPE1</name>
<dbReference type="RefSeq" id="XP_008718673.1">
    <property type="nucleotide sequence ID" value="XM_008720451.1"/>
</dbReference>
<keyword evidence="4" id="KW-1133">Transmembrane helix</keyword>
<dbReference type="InterPro" id="IPR020846">
    <property type="entry name" value="MFS_dom"/>
</dbReference>
<dbReference type="Gene3D" id="1.20.1250.20">
    <property type="entry name" value="MFS general substrate transporter like domains"/>
    <property type="match status" value="2"/>
</dbReference>
<sequence>MSATETIELRSNTGTTGADVPNWQDSTAPSDPDSIVEASRIADASVPDGGYGWVIVASCSTMCFWFVGTSKFLTKFTTVRASMQASLLMEPWLIDLEAVLTYSWGVIQAALIENKVASPSTLSFVGSLAVACNAAFAIPNGRLTRALGARKVALLGVSLMGLGQILSGFSQSNIGGLFITAGLMMGYGYFSRRRGLANGLVFAGGGLGGAIISLSMSAIVERLGTAWAFRLVGLLMWATGLPMAWLIRERAPVKTATFIDLSLFRDFKFVMVFLVGAVATFPLCVPPFFLPLYARSLGFSPYTGAALVAGFNFSSAIGRIATGFMGDKLGPLNSLFATLMLSALSMLCLWPVSSSLGPLVAFVIVNGIGNGGFFSVMPTVVSNVFGSVRVSVAMGAVVTSWTGGYLMGAPIAGYLLDAYGGETAGFKAYRPAIFYAGSLALLSAGLVALLRLRMSKSPLKRL</sequence>
<feature type="compositionally biased region" description="Polar residues" evidence="3">
    <location>
        <begin position="1"/>
        <end position="16"/>
    </location>
</feature>
<dbReference type="AlphaFoldDB" id="W2RVW5"/>
<feature type="transmembrane region" description="Helical" evidence="4">
    <location>
        <begin position="267"/>
        <end position="290"/>
    </location>
</feature>
<comment type="subcellular location">
    <subcellularLocation>
        <location evidence="1">Membrane</location>
        <topology evidence="1">Multi-pass membrane protein</topology>
    </subcellularLocation>
</comment>
<feature type="transmembrane region" description="Helical" evidence="4">
    <location>
        <begin position="51"/>
        <end position="73"/>
    </location>
</feature>
<dbReference type="HOGENOM" id="CLU_001265_1_2_1"/>
<feature type="transmembrane region" description="Helical" evidence="4">
    <location>
        <begin position="302"/>
        <end position="322"/>
    </location>
</feature>
<feature type="transmembrane region" description="Helical" evidence="4">
    <location>
        <begin position="392"/>
        <end position="412"/>
    </location>
</feature>
<dbReference type="InterPro" id="IPR011701">
    <property type="entry name" value="MFS"/>
</dbReference>
<feature type="transmembrane region" description="Helical" evidence="4">
    <location>
        <begin position="197"/>
        <end position="220"/>
    </location>
</feature>
<feature type="transmembrane region" description="Helical" evidence="4">
    <location>
        <begin position="148"/>
        <end position="166"/>
    </location>
</feature>
<dbReference type="InterPro" id="IPR050327">
    <property type="entry name" value="Proton-linked_MCT"/>
</dbReference>
<dbReference type="InterPro" id="IPR036259">
    <property type="entry name" value="MFS_trans_sf"/>
</dbReference>
<evidence type="ECO:0000256" key="3">
    <source>
        <dbReference type="SAM" id="MobiDB-lite"/>
    </source>
</evidence>
<protein>
    <recommendedName>
        <fullName evidence="5">Major facilitator superfamily (MFS) profile domain-containing protein</fullName>
    </recommendedName>
</protein>
<dbReference type="OrthoDB" id="6499973at2759"/>
<feature type="transmembrane region" description="Helical" evidence="4">
    <location>
        <begin position="226"/>
        <end position="247"/>
    </location>
</feature>
<keyword evidence="7" id="KW-1185">Reference proteome</keyword>
<dbReference type="PROSITE" id="PS50850">
    <property type="entry name" value="MFS"/>
    <property type="match status" value="1"/>
</dbReference>
<dbReference type="PANTHER" id="PTHR11360:SF305">
    <property type="entry name" value="MAJOR FACILITATOR SUPERFAMILY (MFS) PROFILE DOMAIN-CONTAINING PROTEIN"/>
    <property type="match status" value="1"/>
</dbReference>
<dbReference type="VEuPathDB" id="FungiDB:HMPREF1541_06114"/>
<dbReference type="GO" id="GO:0016020">
    <property type="term" value="C:membrane"/>
    <property type="evidence" value="ECO:0007669"/>
    <property type="project" value="UniProtKB-SubCell"/>
</dbReference>
<reference evidence="6 7" key="1">
    <citation type="submission" date="2013-03" db="EMBL/GenBank/DDBJ databases">
        <title>The Genome Sequence of Phialophora europaea CBS 101466.</title>
        <authorList>
            <consortium name="The Broad Institute Genomics Platform"/>
            <person name="Cuomo C."/>
            <person name="de Hoog S."/>
            <person name="Gorbushina A."/>
            <person name="Walker B."/>
            <person name="Young S.K."/>
            <person name="Zeng Q."/>
            <person name="Gargeya S."/>
            <person name="Fitzgerald M."/>
            <person name="Haas B."/>
            <person name="Abouelleil A."/>
            <person name="Allen A.W."/>
            <person name="Alvarado L."/>
            <person name="Arachchi H.M."/>
            <person name="Berlin A.M."/>
            <person name="Chapman S.B."/>
            <person name="Gainer-Dewar J."/>
            <person name="Goldberg J."/>
            <person name="Griggs A."/>
            <person name="Gujja S."/>
            <person name="Hansen M."/>
            <person name="Howarth C."/>
            <person name="Imamovic A."/>
            <person name="Ireland A."/>
            <person name="Larimer J."/>
            <person name="McCowan C."/>
            <person name="Murphy C."/>
            <person name="Pearson M."/>
            <person name="Poon T.W."/>
            <person name="Priest M."/>
            <person name="Roberts A."/>
            <person name="Saif S."/>
            <person name="Shea T."/>
            <person name="Sisk P."/>
            <person name="Sykes S."/>
            <person name="Wortman J."/>
            <person name="Nusbaum C."/>
            <person name="Birren B."/>
        </authorList>
    </citation>
    <scope>NUCLEOTIDE SEQUENCE [LARGE SCALE GENOMIC DNA]</scope>
    <source>
        <strain evidence="6 7">CBS 101466</strain>
    </source>
</reference>
<evidence type="ECO:0000256" key="4">
    <source>
        <dbReference type="SAM" id="Phobius"/>
    </source>
</evidence>
<feature type="transmembrane region" description="Helical" evidence="4">
    <location>
        <begin position="432"/>
        <end position="452"/>
    </location>
</feature>
<feature type="domain" description="Major facilitator superfamily (MFS) profile" evidence="5">
    <location>
        <begin position="268"/>
        <end position="462"/>
    </location>
</feature>
<dbReference type="PANTHER" id="PTHR11360">
    <property type="entry name" value="MONOCARBOXYLATE TRANSPORTER"/>
    <property type="match status" value="1"/>
</dbReference>
<evidence type="ECO:0000256" key="2">
    <source>
        <dbReference type="ARBA" id="ARBA00006727"/>
    </source>
</evidence>
<evidence type="ECO:0000313" key="6">
    <source>
        <dbReference type="EMBL" id="ETN39888.1"/>
    </source>
</evidence>
<dbReference type="SUPFAM" id="SSF103473">
    <property type="entry name" value="MFS general substrate transporter"/>
    <property type="match status" value="1"/>
</dbReference>
<feature type="transmembrane region" description="Helical" evidence="4">
    <location>
        <begin position="359"/>
        <end position="380"/>
    </location>
</feature>
<dbReference type="GO" id="GO:0022857">
    <property type="term" value="F:transmembrane transporter activity"/>
    <property type="evidence" value="ECO:0007669"/>
    <property type="project" value="InterPro"/>
</dbReference>
<dbReference type="EMBL" id="KB822721">
    <property type="protein sequence ID" value="ETN39888.1"/>
    <property type="molecule type" value="Genomic_DNA"/>
</dbReference>
<evidence type="ECO:0000313" key="7">
    <source>
        <dbReference type="Proteomes" id="UP000030752"/>
    </source>
</evidence>